<comment type="caution">
    <text evidence="2">The sequence shown here is derived from an EMBL/GenBank/DDBJ whole genome shotgun (WGS) entry which is preliminary data.</text>
</comment>
<organism evidence="2 3">
    <name type="scientific">Lawsonibacter faecis</name>
    <dbReference type="NCBI Taxonomy" id="2763052"/>
    <lineage>
        <taxon>Bacteria</taxon>
        <taxon>Bacillati</taxon>
        <taxon>Bacillota</taxon>
        <taxon>Clostridia</taxon>
        <taxon>Eubacteriales</taxon>
        <taxon>Oscillospiraceae</taxon>
        <taxon>Lawsonibacter</taxon>
    </lineage>
</organism>
<evidence type="ECO:0000313" key="3">
    <source>
        <dbReference type="Proteomes" id="UP000607645"/>
    </source>
</evidence>
<dbReference type="AlphaFoldDB" id="A0A8J6J9Y3"/>
<dbReference type="GO" id="GO:0016787">
    <property type="term" value="F:hydrolase activity"/>
    <property type="evidence" value="ECO:0007669"/>
    <property type="project" value="UniProtKB-KW"/>
</dbReference>
<dbReference type="InterPro" id="IPR050471">
    <property type="entry name" value="AB_hydrolase"/>
</dbReference>
<reference evidence="2" key="1">
    <citation type="submission" date="2020-08" db="EMBL/GenBank/DDBJ databases">
        <title>Genome public.</title>
        <authorList>
            <person name="Liu C."/>
            <person name="Sun Q."/>
        </authorList>
    </citation>
    <scope>NUCLEOTIDE SEQUENCE</scope>
    <source>
        <strain evidence="2">NSJ-52</strain>
    </source>
</reference>
<dbReference type="Pfam" id="PF00561">
    <property type="entry name" value="Abhydrolase_1"/>
    <property type="match status" value="1"/>
</dbReference>
<proteinExistence type="predicted"/>
<dbReference type="PANTHER" id="PTHR43433:SF5">
    <property type="entry name" value="AB HYDROLASE-1 DOMAIN-CONTAINING PROTEIN"/>
    <property type="match status" value="1"/>
</dbReference>
<feature type="domain" description="AB hydrolase-1" evidence="1">
    <location>
        <begin position="28"/>
        <end position="254"/>
    </location>
</feature>
<keyword evidence="2" id="KW-0378">Hydrolase</keyword>
<protein>
    <submittedName>
        <fullName evidence="2">Alpha/beta hydrolase</fullName>
    </submittedName>
</protein>
<dbReference type="InterPro" id="IPR029058">
    <property type="entry name" value="AB_hydrolase_fold"/>
</dbReference>
<evidence type="ECO:0000259" key="1">
    <source>
        <dbReference type="Pfam" id="PF00561"/>
    </source>
</evidence>
<evidence type="ECO:0000313" key="2">
    <source>
        <dbReference type="EMBL" id="MBC5735551.1"/>
    </source>
</evidence>
<dbReference type="Gene3D" id="3.40.50.1820">
    <property type="entry name" value="alpha/beta hydrolase"/>
    <property type="match status" value="1"/>
</dbReference>
<dbReference type="PANTHER" id="PTHR43433">
    <property type="entry name" value="HYDROLASE, ALPHA/BETA FOLD FAMILY PROTEIN"/>
    <property type="match status" value="1"/>
</dbReference>
<gene>
    <name evidence="2" type="ORF">H8S62_00830</name>
</gene>
<name>A0A8J6J9Y3_9FIRM</name>
<sequence length="269" mass="29689">MLYHAKNGSVVLGKTEMEYVSFGTGEKTLVMLPGLGDGLKTARGLAVPFALMFRQYAGDYRVYALSRKNALAEGCSTRDMARDTREAMDLLGIERADVIGISQGGMIAQYLAVDSPQTVGKLVLAVTLARQNPLIEEAVGSWLRMAEADDYKSLFIDTAERSYSQAYLKKYRALYPILTRVGKPKSFERFIIQAHACLGHDAYGELDRITCPTFVVGADCDKVVGPDASRELARSIAGSRLWMYAGLGHGAYEEAKDFNSRVLEFLREM</sequence>
<dbReference type="InterPro" id="IPR000073">
    <property type="entry name" value="AB_hydrolase_1"/>
</dbReference>
<accession>A0A8J6J9Y3</accession>
<dbReference type="EMBL" id="JACOPQ010000001">
    <property type="protein sequence ID" value="MBC5735551.1"/>
    <property type="molecule type" value="Genomic_DNA"/>
</dbReference>
<dbReference type="SUPFAM" id="SSF53474">
    <property type="entry name" value="alpha/beta-Hydrolases"/>
    <property type="match status" value="1"/>
</dbReference>
<keyword evidence="3" id="KW-1185">Reference proteome</keyword>
<dbReference type="Proteomes" id="UP000607645">
    <property type="component" value="Unassembled WGS sequence"/>
</dbReference>
<dbReference type="RefSeq" id="WP_186918198.1">
    <property type="nucleotide sequence ID" value="NZ_JACOPQ010000001.1"/>
</dbReference>